<name>K0SLL1_THAOC</name>
<dbReference type="Gene3D" id="3.30.710.10">
    <property type="entry name" value="Potassium Channel Kv1.1, Chain A"/>
    <property type="match status" value="1"/>
</dbReference>
<evidence type="ECO:0000256" key="1">
    <source>
        <dbReference type="SAM" id="MobiDB-lite"/>
    </source>
</evidence>
<dbReference type="InterPro" id="IPR000210">
    <property type="entry name" value="BTB/POZ_dom"/>
</dbReference>
<comment type="caution">
    <text evidence="3">The sequence shown here is derived from an EMBL/GenBank/DDBJ whole genome shotgun (WGS) entry which is preliminary data.</text>
</comment>
<dbReference type="AlphaFoldDB" id="K0SLL1"/>
<feature type="compositionally biased region" description="Polar residues" evidence="1">
    <location>
        <begin position="95"/>
        <end position="112"/>
    </location>
</feature>
<dbReference type="eggNOG" id="ENOG502RWUK">
    <property type="taxonomic scope" value="Eukaryota"/>
</dbReference>
<dbReference type="OrthoDB" id="45805at2759"/>
<accession>K0SLL1</accession>
<gene>
    <name evidence="3" type="ORF">THAOC_20406</name>
</gene>
<dbReference type="InterPro" id="IPR051481">
    <property type="entry name" value="BTB-POZ/Galectin-3-binding"/>
</dbReference>
<dbReference type="PANTHER" id="PTHR24410">
    <property type="entry name" value="HL07962P-RELATED"/>
    <property type="match status" value="1"/>
</dbReference>
<feature type="non-terminal residue" evidence="3">
    <location>
        <position position="350"/>
    </location>
</feature>
<dbReference type="PANTHER" id="PTHR24410:SF23">
    <property type="entry name" value="BTB DOMAIN-CONTAINING PROTEIN-RELATED"/>
    <property type="match status" value="1"/>
</dbReference>
<evidence type="ECO:0000313" key="4">
    <source>
        <dbReference type="Proteomes" id="UP000266841"/>
    </source>
</evidence>
<evidence type="ECO:0000313" key="3">
    <source>
        <dbReference type="EMBL" id="EJK59382.1"/>
    </source>
</evidence>
<keyword evidence="4" id="KW-1185">Reference proteome</keyword>
<feature type="domain" description="BTB" evidence="2">
    <location>
        <begin position="33"/>
        <end position="180"/>
    </location>
</feature>
<evidence type="ECO:0000259" key="2">
    <source>
        <dbReference type="SMART" id="SM00225"/>
    </source>
</evidence>
<dbReference type="SMART" id="SM00225">
    <property type="entry name" value="BTB"/>
    <property type="match status" value="1"/>
</dbReference>
<dbReference type="EMBL" id="AGNL01023010">
    <property type="protein sequence ID" value="EJK59382.1"/>
    <property type="molecule type" value="Genomic_DNA"/>
</dbReference>
<feature type="region of interest" description="Disordered" evidence="1">
    <location>
        <begin position="75"/>
        <end position="115"/>
    </location>
</feature>
<dbReference type="InterPro" id="IPR011333">
    <property type="entry name" value="SKP1/BTB/POZ_sf"/>
</dbReference>
<proteinExistence type="predicted"/>
<dbReference type="SUPFAM" id="SSF54695">
    <property type="entry name" value="POZ domain"/>
    <property type="match status" value="1"/>
</dbReference>
<organism evidence="3 4">
    <name type="scientific">Thalassiosira oceanica</name>
    <name type="common">Marine diatom</name>
    <dbReference type="NCBI Taxonomy" id="159749"/>
    <lineage>
        <taxon>Eukaryota</taxon>
        <taxon>Sar</taxon>
        <taxon>Stramenopiles</taxon>
        <taxon>Ochrophyta</taxon>
        <taxon>Bacillariophyta</taxon>
        <taxon>Coscinodiscophyceae</taxon>
        <taxon>Thalassiosirophycidae</taxon>
        <taxon>Thalassiosirales</taxon>
        <taxon>Thalassiosiraceae</taxon>
        <taxon>Thalassiosira</taxon>
    </lineage>
</organism>
<reference evidence="3 4" key="1">
    <citation type="journal article" date="2012" name="Genome Biol.">
        <title>Genome and low-iron response of an oceanic diatom adapted to chronic iron limitation.</title>
        <authorList>
            <person name="Lommer M."/>
            <person name="Specht M."/>
            <person name="Roy A.S."/>
            <person name="Kraemer L."/>
            <person name="Andreson R."/>
            <person name="Gutowska M.A."/>
            <person name="Wolf J."/>
            <person name="Bergner S.V."/>
            <person name="Schilhabel M.B."/>
            <person name="Klostermeier U.C."/>
            <person name="Beiko R.G."/>
            <person name="Rosenstiel P."/>
            <person name="Hippler M."/>
            <person name="Laroche J."/>
        </authorList>
    </citation>
    <scope>NUCLEOTIDE SEQUENCE [LARGE SCALE GENOMIC DNA]</scope>
    <source>
        <strain evidence="3 4">CCMP1005</strain>
    </source>
</reference>
<protein>
    <recommendedName>
        <fullName evidence="2">BTB domain-containing protein</fullName>
    </recommendedName>
</protein>
<dbReference type="Proteomes" id="UP000266841">
    <property type="component" value="Unassembled WGS sequence"/>
</dbReference>
<sequence>MSLIQADGTCNLKSPQNESVTLDWRADPFVSLSDLTLVVYDGSGGVPYHVHTLLMAYGGRKSKFVLEQIKNKSSRVRKRVGGSQTTRLGGRTDSDSNSTSSGPQQQQQALNRQHSDSAEYQVDIYVPSLAARYMPLFLDYIYGSTLQLTTDNAPPLRYLSNRFDVRDLHREVNSRFITRDLEPGTAAKYCAMADELKDYELRDRSVKLLAERFDGVNISTLGKLNPRLMRSLVQSDRLRCGSVELSEKIARYLRLRDEMLEDADKAERIDGPNSEFLSPLTDEDYYWLTHCQHMPEISPKEALYYLSYGARFPQVMAEVGSGSLKARCLASSSKPEAMDALADHLEGNGP</sequence>